<feature type="compositionally biased region" description="Basic and acidic residues" evidence="1">
    <location>
        <begin position="52"/>
        <end position="67"/>
    </location>
</feature>
<dbReference type="EMBL" id="CP022433">
    <property type="protein sequence ID" value="ASN25304.1"/>
    <property type="molecule type" value="Genomic_DNA"/>
</dbReference>
<protein>
    <submittedName>
        <fullName evidence="2">Uncharacterized protein</fullName>
    </submittedName>
</protein>
<evidence type="ECO:0000313" key="3">
    <source>
        <dbReference type="Proteomes" id="UP000031501"/>
    </source>
</evidence>
<evidence type="ECO:0000313" key="2">
    <source>
        <dbReference type="EMBL" id="ASN25304.1"/>
    </source>
</evidence>
<feature type="region of interest" description="Disordered" evidence="1">
    <location>
        <begin position="35"/>
        <end position="67"/>
    </location>
</feature>
<dbReference type="Proteomes" id="UP000031501">
    <property type="component" value="Chromosome"/>
</dbReference>
<dbReference type="KEGG" id="splu:LK06_015030"/>
<sequence length="67" mass="6372">MGAGVWAGAAEACEDVAAGVGVAAGVVTEPGGVLGAGASEGVPAVTEAPEEAEGRGASDREWALDDF</sequence>
<name>A0A221NZI7_9ACTN</name>
<keyword evidence="3" id="KW-1185">Reference proteome</keyword>
<organism evidence="2 3">
    <name type="scientific">Streptomyces pluripotens</name>
    <dbReference type="NCBI Taxonomy" id="1355015"/>
    <lineage>
        <taxon>Bacteria</taxon>
        <taxon>Bacillati</taxon>
        <taxon>Actinomycetota</taxon>
        <taxon>Actinomycetes</taxon>
        <taxon>Kitasatosporales</taxon>
        <taxon>Streptomycetaceae</taxon>
        <taxon>Streptomyces</taxon>
    </lineage>
</organism>
<dbReference type="AlphaFoldDB" id="A0A221NZI7"/>
<gene>
    <name evidence="2" type="ORF">LK07_16165</name>
</gene>
<reference evidence="2 3" key="1">
    <citation type="submission" date="2017-07" db="EMBL/GenBank/DDBJ databases">
        <title>Genome sequence of Streptomyces pluripotens MUSC 137T.</title>
        <authorList>
            <person name="Ser H.-L."/>
            <person name="Lee L.-H."/>
        </authorList>
    </citation>
    <scope>NUCLEOTIDE SEQUENCE [LARGE SCALE GENOMIC DNA]</scope>
    <source>
        <strain evidence="2 3">MUSC 137</strain>
    </source>
</reference>
<dbReference type="STRING" id="1355015.LK06_015030"/>
<proteinExistence type="predicted"/>
<evidence type="ECO:0000256" key="1">
    <source>
        <dbReference type="SAM" id="MobiDB-lite"/>
    </source>
</evidence>
<accession>A0A221NZI7</accession>